<dbReference type="InterPro" id="IPR023393">
    <property type="entry name" value="START-like_dom_sf"/>
</dbReference>
<sequence length="172" mass="18571">MGVDPNGAFRPHFQRQLNHSVADVWKAITNPVALETWMPGCTLETKTGGNFRFDFGEEGVATGEVIEATAPGDSGTIVHSWNWEGTATSHVTWHLVASDTGSTLTVEHLELPREPRLTSPPAGTPSSTRLSSASRASHSMRPGHPSTLTSRRIRPKRTNTKPPATVPRGDSL</sequence>
<evidence type="ECO:0000313" key="5">
    <source>
        <dbReference type="Proteomes" id="UP000662939"/>
    </source>
</evidence>
<feature type="domain" description="Activator of Hsp90 ATPase homologue 1/2-like C-terminal" evidence="3">
    <location>
        <begin position="19"/>
        <end position="115"/>
    </location>
</feature>
<evidence type="ECO:0000256" key="2">
    <source>
        <dbReference type="SAM" id="MobiDB-lite"/>
    </source>
</evidence>
<dbReference type="RefSeq" id="WP_213171005.1">
    <property type="nucleotide sequence ID" value="NZ_CP070496.1"/>
</dbReference>
<proteinExistence type="inferred from homology"/>
<feature type="compositionally biased region" description="Low complexity" evidence="2">
    <location>
        <begin position="126"/>
        <end position="139"/>
    </location>
</feature>
<dbReference type="Gene3D" id="3.30.530.20">
    <property type="match status" value="1"/>
</dbReference>
<dbReference type="KEGG" id="nav:JQS30_14755"/>
<dbReference type="AlphaFoldDB" id="A0A895XPI2"/>
<dbReference type="Pfam" id="PF08327">
    <property type="entry name" value="AHSA1"/>
    <property type="match status" value="1"/>
</dbReference>
<reference evidence="4" key="1">
    <citation type="submission" date="2021-02" db="EMBL/GenBank/DDBJ databases">
        <title>Natronoglycomyces albus gen. nov., sp. nov, a haloalkaliphilic actinobacterium from a soda solonchak soil.</title>
        <authorList>
            <person name="Sorokin D.Y."/>
            <person name="Khijniak T.V."/>
            <person name="Zakharycheva A.P."/>
            <person name="Boueva O.V."/>
            <person name="Ariskina E.V."/>
            <person name="Hahnke R.L."/>
            <person name="Bunk B."/>
            <person name="Sproer C."/>
            <person name="Schumann P."/>
            <person name="Evtushenko L.I."/>
            <person name="Kublanov I.V."/>
        </authorList>
    </citation>
    <scope>NUCLEOTIDE SEQUENCE</scope>
    <source>
        <strain evidence="4">DSM 106290</strain>
    </source>
</reference>
<dbReference type="Proteomes" id="UP000662939">
    <property type="component" value="Chromosome"/>
</dbReference>
<dbReference type="SUPFAM" id="SSF55961">
    <property type="entry name" value="Bet v1-like"/>
    <property type="match status" value="1"/>
</dbReference>
<evidence type="ECO:0000313" key="4">
    <source>
        <dbReference type="EMBL" id="QSB05005.1"/>
    </source>
</evidence>
<organism evidence="4 5">
    <name type="scientific">Natronoglycomyces albus</name>
    <dbReference type="NCBI Taxonomy" id="2811108"/>
    <lineage>
        <taxon>Bacteria</taxon>
        <taxon>Bacillati</taxon>
        <taxon>Actinomycetota</taxon>
        <taxon>Actinomycetes</taxon>
        <taxon>Glycomycetales</taxon>
        <taxon>Glycomycetaceae</taxon>
        <taxon>Natronoglycomyces</taxon>
    </lineage>
</organism>
<dbReference type="EMBL" id="CP070496">
    <property type="protein sequence ID" value="QSB05005.1"/>
    <property type="molecule type" value="Genomic_DNA"/>
</dbReference>
<dbReference type="InterPro" id="IPR013538">
    <property type="entry name" value="ASHA1/2-like_C"/>
</dbReference>
<accession>A0A895XPI2</accession>
<name>A0A895XPI2_9ACTN</name>
<comment type="similarity">
    <text evidence="1">Belongs to the AHA1 family.</text>
</comment>
<keyword evidence="5" id="KW-1185">Reference proteome</keyword>
<protein>
    <submittedName>
        <fullName evidence="4">SRPBCC domain-containing protein</fullName>
    </submittedName>
</protein>
<evidence type="ECO:0000256" key="1">
    <source>
        <dbReference type="ARBA" id="ARBA00006817"/>
    </source>
</evidence>
<evidence type="ECO:0000259" key="3">
    <source>
        <dbReference type="Pfam" id="PF08327"/>
    </source>
</evidence>
<feature type="region of interest" description="Disordered" evidence="2">
    <location>
        <begin position="111"/>
        <end position="172"/>
    </location>
</feature>
<gene>
    <name evidence="4" type="ORF">JQS30_14755</name>
</gene>